<accession>A0ABP8G512</accession>
<comment type="caution">
    <text evidence="1">The sequence shown here is derived from an EMBL/GenBank/DDBJ whole genome shotgun (WGS) entry which is preliminary data.</text>
</comment>
<dbReference type="EMBL" id="BAABGY010000001">
    <property type="protein sequence ID" value="GAA4317492.1"/>
    <property type="molecule type" value="Genomic_DNA"/>
</dbReference>
<gene>
    <name evidence="1" type="ORF">GCM10023184_01190</name>
</gene>
<dbReference type="RefSeq" id="WP_345252634.1">
    <property type="nucleotide sequence ID" value="NZ_BAABGY010000001.1"/>
</dbReference>
<evidence type="ECO:0008006" key="3">
    <source>
        <dbReference type="Google" id="ProtNLM"/>
    </source>
</evidence>
<protein>
    <recommendedName>
        <fullName evidence="3">DUF4142 domain-containing protein</fullName>
    </recommendedName>
</protein>
<keyword evidence="2" id="KW-1185">Reference proteome</keyword>
<evidence type="ECO:0000313" key="2">
    <source>
        <dbReference type="Proteomes" id="UP001501725"/>
    </source>
</evidence>
<dbReference type="Proteomes" id="UP001501725">
    <property type="component" value="Unassembled WGS sequence"/>
</dbReference>
<reference evidence="2" key="1">
    <citation type="journal article" date="2019" name="Int. J. Syst. Evol. Microbiol.">
        <title>The Global Catalogue of Microorganisms (GCM) 10K type strain sequencing project: providing services to taxonomists for standard genome sequencing and annotation.</title>
        <authorList>
            <consortium name="The Broad Institute Genomics Platform"/>
            <consortium name="The Broad Institute Genome Sequencing Center for Infectious Disease"/>
            <person name="Wu L."/>
            <person name="Ma J."/>
        </authorList>
    </citation>
    <scope>NUCLEOTIDE SEQUENCE [LARGE SCALE GENOMIC DNA]</scope>
    <source>
        <strain evidence="2">JCM 17919</strain>
    </source>
</reference>
<organism evidence="1 2">
    <name type="scientific">Flaviaesturariibacter amylovorans</name>
    <dbReference type="NCBI Taxonomy" id="1084520"/>
    <lineage>
        <taxon>Bacteria</taxon>
        <taxon>Pseudomonadati</taxon>
        <taxon>Bacteroidota</taxon>
        <taxon>Chitinophagia</taxon>
        <taxon>Chitinophagales</taxon>
        <taxon>Chitinophagaceae</taxon>
        <taxon>Flaviaestuariibacter</taxon>
    </lineage>
</organism>
<evidence type="ECO:0000313" key="1">
    <source>
        <dbReference type="EMBL" id="GAA4317492.1"/>
    </source>
</evidence>
<sequence length="189" mass="20797">MLLLLGACGGSARRQEGPVVGASKADDAYFSKRASTDLLSELWADTLSRSAPLKALDGQVRAMAAQKADSLAAYDAYTRYSTRYYADAERYAASIGDTVLRGRVLALVRSSRDAQARRTAGHTALDSSLQKREAAIGDVHGMLKLLLTLPLMERYQQQKLPSRTPLEQLNRSWQHLEQRLDSLRRTSGG</sequence>
<name>A0ABP8G512_9BACT</name>
<proteinExistence type="predicted"/>